<organism evidence="1 2">
    <name type="scientific">Aquisalibacillus elongatus</name>
    <dbReference type="NCBI Taxonomy" id="485577"/>
    <lineage>
        <taxon>Bacteria</taxon>
        <taxon>Bacillati</taxon>
        <taxon>Bacillota</taxon>
        <taxon>Bacilli</taxon>
        <taxon>Bacillales</taxon>
        <taxon>Bacillaceae</taxon>
        <taxon>Aquisalibacillus</taxon>
    </lineage>
</organism>
<reference evidence="1 2" key="1">
    <citation type="submission" date="2018-11" db="EMBL/GenBank/DDBJ databases">
        <title>Genomic Encyclopedia of Type Strains, Phase IV (KMG-IV): sequencing the most valuable type-strain genomes for metagenomic binning, comparative biology and taxonomic classification.</title>
        <authorList>
            <person name="Goeker M."/>
        </authorList>
    </citation>
    <scope>NUCLEOTIDE SEQUENCE [LARGE SCALE GENOMIC DNA]</scope>
    <source>
        <strain evidence="1 2">DSM 18090</strain>
    </source>
</reference>
<protein>
    <submittedName>
        <fullName evidence="1">Uncharacterized protein</fullName>
    </submittedName>
</protein>
<dbReference type="AlphaFoldDB" id="A0A3N5B7T8"/>
<dbReference type="Proteomes" id="UP000276443">
    <property type="component" value="Unassembled WGS sequence"/>
</dbReference>
<evidence type="ECO:0000313" key="1">
    <source>
        <dbReference type="EMBL" id="RPF53377.1"/>
    </source>
</evidence>
<sequence>MMSKRIDPAAASIIMATGIFLYGGVQAFPLIDRYLGEFLAF</sequence>
<name>A0A3N5B7T8_9BACI</name>
<keyword evidence="2" id="KW-1185">Reference proteome</keyword>
<accession>A0A3N5B7T8</accession>
<evidence type="ECO:0000313" key="2">
    <source>
        <dbReference type="Proteomes" id="UP000276443"/>
    </source>
</evidence>
<gene>
    <name evidence="1" type="ORF">EDC24_1876</name>
</gene>
<comment type="caution">
    <text evidence="1">The sequence shown here is derived from an EMBL/GenBank/DDBJ whole genome shotgun (WGS) entry which is preliminary data.</text>
</comment>
<dbReference type="RefSeq" id="WP_281274515.1">
    <property type="nucleotide sequence ID" value="NZ_RKRF01000009.1"/>
</dbReference>
<proteinExistence type="predicted"/>
<dbReference type="EMBL" id="RKRF01000009">
    <property type="protein sequence ID" value="RPF53377.1"/>
    <property type="molecule type" value="Genomic_DNA"/>
</dbReference>